<dbReference type="Proteomes" id="UP001172680">
    <property type="component" value="Unassembled WGS sequence"/>
</dbReference>
<organism evidence="1 2">
    <name type="scientific">Coniosporium tulheliwenetii</name>
    <dbReference type="NCBI Taxonomy" id="3383036"/>
    <lineage>
        <taxon>Eukaryota</taxon>
        <taxon>Fungi</taxon>
        <taxon>Dikarya</taxon>
        <taxon>Ascomycota</taxon>
        <taxon>Pezizomycotina</taxon>
        <taxon>Dothideomycetes</taxon>
        <taxon>Dothideomycetes incertae sedis</taxon>
        <taxon>Coniosporium</taxon>
    </lineage>
</organism>
<evidence type="ECO:0000313" key="1">
    <source>
        <dbReference type="EMBL" id="KAJ9641803.1"/>
    </source>
</evidence>
<dbReference type="EMBL" id="JAPDRP010000014">
    <property type="protein sequence ID" value="KAJ9641803.1"/>
    <property type="molecule type" value="Genomic_DNA"/>
</dbReference>
<evidence type="ECO:0000313" key="2">
    <source>
        <dbReference type="Proteomes" id="UP001172680"/>
    </source>
</evidence>
<sequence length="966" mass="106336">MRTLFEPYRDVIHSRHFTKLHLAVLQLAPVDLTTVLSSSSVKYINTLDTNGRSALYWAVRRADAAAVVTLLLHGADPNAGSSALAWACQDVEAPQILEGLLEAGASPDSTDSDGHTALHACGIFGRNLSFIKPLLSHGGNLEQPYVGIFGEYHNITPLGFSCLYRHAPTIQEFLENGANAAVRDVQGHSLLHLALLKKYATIQSTRVSDIVRTLLYHGVNARLTDSQGRTAANLAISHQDVESLDLLMASGADIVFPDMRQYPNNGYCMLYWPIRKQWHRIVSYLLERPDVNVHDIHPQTRESVLHLLAKYADRRMVVQFEEKVGYTGFDPYAQDARGLAAANCIRPDNGAEAVLNGMFRRMQEAHGKVEGVDYHQADHLPGKSDGRLPSLSPRKSDVSKRTEDVSYRSSKYLAPTVQEDLPGSDYRAVMETSIQQSNSGRDAGHGLVSTSSDIVETSEKSAAAGGNDKMEDNHPVSASLGPPFVTNSECTGYAAWRSVDIHERRSVDLKLDFENELDLTVWHGPLRKVAIGDEDLFLETAYDTDDSGYCSDDLRQAIRPDDTASGIRQRKGPRSIRSDSQVLCYQDESISPRLPHVIGRRHSIGESVLHSLGLAAKGMKAAFTFGSNRFRKAALSCRSFCKRALRPQVQQGHIRLTWHCHCGAELYGDFSNGDVSAVLQLADALDGQVHDSSATGASQTPAVPGPAHLRNSNIGTGSGTPAGQGTPHTTRIYNQTSRTPAGTRPIPSFLELCINTGNSCQSLGEVEVTHIASDAMMFAYICKRYREIRGFRVKKHFLMKPVKIKYVSFALESKRKVHIFDNERDCFPTQDELNAKTWHYQPCPPNPPPPMPSSAFIHYLTSCEADVGIGLGPGFWLARLPKKMHESLARSSDPLPMAWGIHIIEGPDMVAVFWTMICVLTACLTPLIAYLVVKKDVQGTAGLGSLAVSVMTLLWMCMKICEWKDG</sequence>
<gene>
    <name evidence="1" type="ORF">H2199_005016</name>
</gene>
<name>A0ACC2Z2J3_9PEZI</name>
<keyword evidence="2" id="KW-1185">Reference proteome</keyword>
<accession>A0ACC2Z2J3</accession>
<proteinExistence type="predicted"/>
<reference evidence="1" key="1">
    <citation type="submission" date="2022-10" db="EMBL/GenBank/DDBJ databases">
        <title>Culturing micro-colonial fungi from biological soil crusts in the Mojave desert and describing Neophaeococcomyces mojavensis, and introducing the new genera and species Taxawa tesnikishii.</title>
        <authorList>
            <person name="Kurbessoian T."/>
            <person name="Stajich J.E."/>
        </authorList>
    </citation>
    <scope>NUCLEOTIDE SEQUENCE</scope>
    <source>
        <strain evidence="1">JES_115</strain>
    </source>
</reference>
<comment type="caution">
    <text evidence="1">The sequence shown here is derived from an EMBL/GenBank/DDBJ whole genome shotgun (WGS) entry which is preliminary data.</text>
</comment>
<protein>
    <submittedName>
        <fullName evidence="1">Uncharacterized protein</fullName>
    </submittedName>
</protein>